<evidence type="ECO:0000313" key="7">
    <source>
        <dbReference type="Proteomes" id="UP000309676"/>
    </source>
</evidence>
<dbReference type="InterPro" id="IPR036849">
    <property type="entry name" value="Enolase-like_C_sf"/>
</dbReference>
<dbReference type="SFLD" id="SFLDG00033">
    <property type="entry name" value="mannonate_dehydratase"/>
    <property type="match status" value="1"/>
</dbReference>
<dbReference type="PANTHER" id="PTHR48080:SF6">
    <property type="entry name" value="STARVATION-SENSING PROTEIN RSPA"/>
    <property type="match status" value="1"/>
</dbReference>
<dbReference type="PROSITE" id="PS00908">
    <property type="entry name" value="MR_MLE_1"/>
    <property type="match status" value="1"/>
</dbReference>
<dbReference type="PANTHER" id="PTHR48080">
    <property type="entry name" value="D-GALACTONATE DEHYDRATASE-RELATED"/>
    <property type="match status" value="1"/>
</dbReference>
<dbReference type="InterPro" id="IPR029017">
    <property type="entry name" value="Enolase-like_N"/>
</dbReference>
<dbReference type="InterPro" id="IPR013341">
    <property type="entry name" value="Mandelate_racemase_N_dom"/>
</dbReference>
<evidence type="ECO:0000256" key="1">
    <source>
        <dbReference type="ARBA" id="ARBA00003553"/>
    </source>
</evidence>
<comment type="function">
    <text evidence="1">Has no detectable activity with D-mannonate and with a panel of 70 other acid sugars (in vitro), in spite of the conservation of the residues that are expected to be important for catalytic activity and cofactor binding. May have evolved a divergent function.</text>
</comment>
<dbReference type="GO" id="GO:0000287">
    <property type="term" value="F:magnesium ion binding"/>
    <property type="evidence" value="ECO:0007669"/>
    <property type="project" value="UniProtKB-ARBA"/>
</dbReference>
<name>A0A5R9GC75_9BACL</name>
<dbReference type="SUPFAM" id="SSF51604">
    <property type="entry name" value="Enolase C-terminal domain-like"/>
    <property type="match status" value="1"/>
</dbReference>
<dbReference type="GO" id="GO:0009063">
    <property type="term" value="P:amino acid catabolic process"/>
    <property type="evidence" value="ECO:0007669"/>
    <property type="project" value="InterPro"/>
</dbReference>
<accession>A0A5R9GC75</accession>
<keyword evidence="3" id="KW-0479">Metal-binding</keyword>
<sequence>MSLTITDVRTIVTAPDGINLVVVKIETSEPGLYGLGCATFTQRYLSVKSAVDDYMKPFLIGKDPQRIEDVWQSAMVSSYWRNGPVLNNALSGVDMALWDIKGKLAGMPVYQLLGGKCREAAAVYRHADGRDEKEVEENVRRYMAEGYRYIRCQMGSYGGKDHKIVSPEGALPGAYFDPDAYARSIPRMFEHLRRELGDEIELLHDIHERVAPIEAIRMAKRLEPYRLFFLEDALPPEHLDWFRSIRAQCATPLAMGELFVHPQEWTPLIVNQLIDFIRCHISAIGGLTPARKLAALCEAFGVRTAWHGPGDVSPIGHAANVHLDLATPNFGIQEWSGFSERMKEVFPGCPEVRNGYAYANECAGFGIELDEALAARYPCRNVLPAWTLARTPDGTSVRP</sequence>
<dbReference type="FunFam" id="3.20.20.120:FF:000011">
    <property type="entry name" value="D-galactonate dehydratase family member VSWAT3_13707"/>
    <property type="match status" value="1"/>
</dbReference>
<dbReference type="InterPro" id="IPR018110">
    <property type="entry name" value="Mandel_Rmase/mucon_lact_enz_CS"/>
</dbReference>
<dbReference type="SUPFAM" id="SSF54826">
    <property type="entry name" value="Enolase N-terminal domain-like"/>
    <property type="match status" value="1"/>
</dbReference>
<proteinExistence type="inferred from homology"/>
<protein>
    <submittedName>
        <fullName evidence="6">Starvation-sensing protein RspA</fullName>
    </submittedName>
</protein>
<gene>
    <name evidence="6" type="ORF">FE782_08710</name>
</gene>
<dbReference type="Pfam" id="PF02746">
    <property type="entry name" value="MR_MLE_N"/>
    <property type="match status" value="1"/>
</dbReference>
<organism evidence="6 7">
    <name type="scientific">Paenibacillus antri</name>
    <dbReference type="NCBI Taxonomy" id="2582848"/>
    <lineage>
        <taxon>Bacteria</taxon>
        <taxon>Bacillati</taxon>
        <taxon>Bacillota</taxon>
        <taxon>Bacilli</taxon>
        <taxon>Bacillales</taxon>
        <taxon>Paenibacillaceae</taxon>
        <taxon>Paenibacillus</taxon>
    </lineage>
</organism>
<dbReference type="Proteomes" id="UP000309676">
    <property type="component" value="Unassembled WGS sequence"/>
</dbReference>
<reference evidence="6 7" key="1">
    <citation type="submission" date="2019-05" db="EMBL/GenBank/DDBJ databases">
        <authorList>
            <person name="Narsing Rao M.P."/>
            <person name="Li W.J."/>
        </authorList>
    </citation>
    <scope>NUCLEOTIDE SEQUENCE [LARGE SCALE GENOMIC DNA]</scope>
    <source>
        <strain evidence="6 7">SYSU_K30003</strain>
    </source>
</reference>
<evidence type="ECO:0000256" key="4">
    <source>
        <dbReference type="ARBA" id="ARBA00022842"/>
    </source>
</evidence>
<evidence type="ECO:0000313" key="6">
    <source>
        <dbReference type="EMBL" id="TLS52699.1"/>
    </source>
</evidence>
<dbReference type="Pfam" id="PF13378">
    <property type="entry name" value="MR_MLE_C"/>
    <property type="match status" value="1"/>
</dbReference>
<dbReference type="SMART" id="SM00922">
    <property type="entry name" value="MR_MLE"/>
    <property type="match status" value="1"/>
</dbReference>
<dbReference type="InterPro" id="IPR034589">
    <property type="entry name" value="D-mannonate_dehydratase-like"/>
</dbReference>
<comment type="similarity">
    <text evidence="2">Belongs to the mandelate racemase/muconate lactonizing enzyme family. GalD subfamily.</text>
</comment>
<evidence type="ECO:0000256" key="2">
    <source>
        <dbReference type="ARBA" id="ARBA00010339"/>
    </source>
</evidence>
<dbReference type="EMBL" id="VCIW01000004">
    <property type="protein sequence ID" value="TLS52699.1"/>
    <property type="molecule type" value="Genomic_DNA"/>
</dbReference>
<dbReference type="InterPro" id="IPR013342">
    <property type="entry name" value="Mandelate_racemase_C"/>
</dbReference>
<dbReference type="InterPro" id="IPR034593">
    <property type="entry name" value="DgoD-like"/>
</dbReference>
<comment type="caution">
    <text evidence="6">The sequence shown here is derived from an EMBL/GenBank/DDBJ whole genome shotgun (WGS) entry which is preliminary data.</text>
</comment>
<keyword evidence="7" id="KW-1185">Reference proteome</keyword>
<evidence type="ECO:0000256" key="3">
    <source>
        <dbReference type="ARBA" id="ARBA00022723"/>
    </source>
</evidence>
<dbReference type="RefSeq" id="WP_138193690.1">
    <property type="nucleotide sequence ID" value="NZ_VCIW01000004.1"/>
</dbReference>
<dbReference type="Gene3D" id="3.20.20.120">
    <property type="entry name" value="Enolase-like C-terminal domain"/>
    <property type="match status" value="1"/>
</dbReference>
<dbReference type="InterPro" id="IPR029065">
    <property type="entry name" value="Enolase_C-like"/>
</dbReference>
<dbReference type="SFLD" id="SFLDS00001">
    <property type="entry name" value="Enolase"/>
    <property type="match status" value="1"/>
</dbReference>
<evidence type="ECO:0000259" key="5">
    <source>
        <dbReference type="SMART" id="SM00922"/>
    </source>
</evidence>
<feature type="domain" description="Mandelate racemase/muconate lactonizing enzyme C-terminal" evidence="5">
    <location>
        <begin position="132"/>
        <end position="252"/>
    </location>
</feature>
<keyword evidence="4" id="KW-0460">Magnesium</keyword>
<dbReference type="Gene3D" id="3.30.390.10">
    <property type="entry name" value="Enolase-like, N-terminal domain"/>
    <property type="match status" value="1"/>
</dbReference>
<dbReference type="OrthoDB" id="9775391at2"/>
<dbReference type="AlphaFoldDB" id="A0A5R9GC75"/>